<dbReference type="Pfam" id="PF02417">
    <property type="entry name" value="Chromate_transp"/>
    <property type="match status" value="1"/>
</dbReference>
<dbReference type="PANTHER" id="PTHR33567">
    <property type="entry name" value="CHROMATE ION TRANSPORTER (EUROFUNG)"/>
    <property type="match status" value="1"/>
</dbReference>
<keyword evidence="6 7" id="KW-0472">Membrane</keyword>
<feature type="transmembrane region" description="Helical" evidence="7">
    <location>
        <begin position="160"/>
        <end position="193"/>
    </location>
</feature>
<feature type="transmembrane region" description="Helical" evidence="7">
    <location>
        <begin position="131"/>
        <end position="148"/>
    </location>
</feature>
<feature type="transmembrane region" description="Helical" evidence="7">
    <location>
        <begin position="57"/>
        <end position="81"/>
    </location>
</feature>
<evidence type="ECO:0000256" key="1">
    <source>
        <dbReference type="ARBA" id="ARBA00004651"/>
    </source>
</evidence>
<reference evidence="8 9" key="1">
    <citation type="submission" date="2018-04" db="EMBL/GenBank/DDBJ databases">
        <title>Bordetella sp. HZ20 isolated from seawater.</title>
        <authorList>
            <person name="Sun C."/>
        </authorList>
    </citation>
    <scope>NUCLEOTIDE SEQUENCE [LARGE SCALE GENOMIC DNA]</scope>
    <source>
        <strain evidence="8 9">HZ20</strain>
    </source>
</reference>
<evidence type="ECO:0000256" key="3">
    <source>
        <dbReference type="ARBA" id="ARBA00022475"/>
    </source>
</evidence>
<dbReference type="EMBL" id="CP028901">
    <property type="protein sequence ID" value="AWB34441.1"/>
    <property type="molecule type" value="Genomic_DNA"/>
</dbReference>
<proteinExistence type="inferred from homology"/>
<keyword evidence="3" id="KW-1003">Cell membrane</keyword>
<keyword evidence="4 7" id="KW-0812">Transmembrane</keyword>
<evidence type="ECO:0000256" key="2">
    <source>
        <dbReference type="ARBA" id="ARBA00005262"/>
    </source>
</evidence>
<dbReference type="PANTHER" id="PTHR33567:SF3">
    <property type="entry name" value="CHROMATE ION TRANSPORTER (EUROFUNG)"/>
    <property type="match status" value="1"/>
</dbReference>
<protein>
    <submittedName>
        <fullName evidence="8">Chromate transporter</fullName>
    </submittedName>
</protein>
<dbReference type="Proteomes" id="UP000244571">
    <property type="component" value="Chromosome"/>
</dbReference>
<keyword evidence="9" id="KW-1185">Reference proteome</keyword>
<dbReference type="RefSeq" id="WP_108621857.1">
    <property type="nucleotide sequence ID" value="NZ_CP028901.1"/>
</dbReference>
<comment type="similarity">
    <text evidence="2">Belongs to the chromate ion transporter (CHR) (TC 2.A.51) family.</text>
</comment>
<accession>A0A2R4XKY6</accession>
<feature type="transmembrane region" description="Helical" evidence="7">
    <location>
        <begin position="87"/>
        <end position="110"/>
    </location>
</feature>
<comment type="subcellular location">
    <subcellularLocation>
        <location evidence="1">Cell membrane</location>
        <topology evidence="1">Multi-pass membrane protein</topology>
    </subcellularLocation>
</comment>
<sequence>MSQDPTVVLALIDWWRLAENFLILSAISMGGPLILLPEMRRFLVVEQGWITNEQVTASVALAQSAPGPNVLFVALLGWNVGMNAGSYWTAFFAAMLSMICMMVPCSLIVYGAARWVQQNAHKLFVRAFKQGMSPVVISMLIASGWTLATAGTELQADWPIWLLSAVTVGLVLWGKIPLVLLIAIGGALGALGLLGGV</sequence>
<gene>
    <name evidence="8" type="ORF">DBV39_12800</name>
</gene>
<dbReference type="GO" id="GO:0005886">
    <property type="term" value="C:plasma membrane"/>
    <property type="evidence" value="ECO:0007669"/>
    <property type="project" value="UniProtKB-SubCell"/>
</dbReference>
<evidence type="ECO:0000313" key="8">
    <source>
        <dbReference type="EMBL" id="AWB34441.1"/>
    </source>
</evidence>
<keyword evidence="5 7" id="KW-1133">Transmembrane helix</keyword>
<feature type="transmembrane region" description="Helical" evidence="7">
    <location>
        <begin position="20"/>
        <end position="36"/>
    </location>
</feature>
<evidence type="ECO:0000256" key="6">
    <source>
        <dbReference type="ARBA" id="ARBA00023136"/>
    </source>
</evidence>
<dbReference type="GO" id="GO:0015109">
    <property type="term" value="F:chromate transmembrane transporter activity"/>
    <property type="evidence" value="ECO:0007669"/>
    <property type="project" value="InterPro"/>
</dbReference>
<dbReference type="AlphaFoldDB" id="A0A2R4XKY6"/>
<evidence type="ECO:0000256" key="5">
    <source>
        <dbReference type="ARBA" id="ARBA00022989"/>
    </source>
</evidence>
<evidence type="ECO:0000313" key="9">
    <source>
        <dbReference type="Proteomes" id="UP000244571"/>
    </source>
</evidence>
<name>A0A2R4XKY6_9BURK</name>
<dbReference type="KEGG" id="boz:DBV39_12800"/>
<dbReference type="OrthoDB" id="8596378at2"/>
<evidence type="ECO:0000256" key="7">
    <source>
        <dbReference type="SAM" id="Phobius"/>
    </source>
</evidence>
<evidence type="ECO:0000256" key="4">
    <source>
        <dbReference type="ARBA" id="ARBA00022692"/>
    </source>
</evidence>
<dbReference type="InterPro" id="IPR003370">
    <property type="entry name" value="Chromate_transpt"/>
</dbReference>
<organism evidence="8 9">
    <name type="scientific">Orrella marina</name>
    <dbReference type="NCBI Taxonomy" id="2163011"/>
    <lineage>
        <taxon>Bacteria</taxon>
        <taxon>Pseudomonadati</taxon>
        <taxon>Pseudomonadota</taxon>
        <taxon>Betaproteobacteria</taxon>
        <taxon>Burkholderiales</taxon>
        <taxon>Alcaligenaceae</taxon>
        <taxon>Orrella</taxon>
    </lineage>
</organism>